<dbReference type="Gene3D" id="1.10.10.60">
    <property type="entry name" value="Homeodomain-like"/>
    <property type="match status" value="1"/>
</dbReference>
<keyword evidence="2" id="KW-0238">DNA-binding</keyword>
<feature type="compositionally biased region" description="Basic and acidic residues" evidence="4">
    <location>
        <begin position="112"/>
        <end position="125"/>
    </location>
</feature>
<evidence type="ECO:0000313" key="6">
    <source>
        <dbReference type="EMBL" id="SOR83556.1"/>
    </source>
</evidence>
<dbReference type="Pfam" id="PF12833">
    <property type="entry name" value="HTH_18"/>
    <property type="match status" value="1"/>
</dbReference>
<dbReference type="SUPFAM" id="SSF46689">
    <property type="entry name" value="Homeodomain-like"/>
    <property type="match status" value="1"/>
</dbReference>
<evidence type="ECO:0000256" key="2">
    <source>
        <dbReference type="ARBA" id="ARBA00023125"/>
    </source>
</evidence>
<gene>
    <name evidence="6" type="primary">nphR_2</name>
    <name evidence="6" type="ORF">SCNRRL3882_7002</name>
</gene>
<dbReference type="InterPro" id="IPR009057">
    <property type="entry name" value="Homeodomain-like_sf"/>
</dbReference>
<accession>A0A2N9BJM4</accession>
<dbReference type="EMBL" id="LT963352">
    <property type="protein sequence ID" value="SOR83556.1"/>
    <property type="molecule type" value="Genomic_DNA"/>
</dbReference>
<dbReference type="RefSeq" id="WP_010045492.1">
    <property type="nucleotide sequence ID" value="NZ_LT962942.1"/>
</dbReference>
<feature type="compositionally biased region" description="Polar residues" evidence="4">
    <location>
        <begin position="133"/>
        <end position="143"/>
    </location>
</feature>
<dbReference type="PROSITE" id="PS01124">
    <property type="entry name" value="HTH_ARAC_FAMILY_2"/>
    <property type="match status" value="1"/>
</dbReference>
<keyword evidence="3" id="KW-0804">Transcription</keyword>
<evidence type="ECO:0000256" key="4">
    <source>
        <dbReference type="SAM" id="MobiDB-lite"/>
    </source>
</evidence>
<dbReference type="InterPro" id="IPR018060">
    <property type="entry name" value="HTH_AraC"/>
</dbReference>
<dbReference type="PANTHER" id="PTHR43280">
    <property type="entry name" value="ARAC-FAMILY TRANSCRIPTIONAL REGULATOR"/>
    <property type="match status" value="1"/>
</dbReference>
<evidence type="ECO:0000313" key="7">
    <source>
        <dbReference type="Proteomes" id="UP000235464"/>
    </source>
</evidence>
<dbReference type="SMART" id="SM00342">
    <property type="entry name" value="HTH_ARAC"/>
    <property type="match status" value="1"/>
</dbReference>
<keyword evidence="7" id="KW-1185">Reference proteome</keyword>
<feature type="compositionally biased region" description="Pro residues" evidence="4">
    <location>
        <begin position="149"/>
        <end position="163"/>
    </location>
</feature>
<dbReference type="AlphaFoldDB" id="A0A2N9BJM4"/>
<reference evidence="7" key="1">
    <citation type="submission" date="2017-11" db="EMBL/GenBank/DDBJ databases">
        <authorList>
            <person name="Wibberg D."/>
        </authorList>
    </citation>
    <scope>NUCLEOTIDE SEQUENCE [LARGE SCALE GENOMIC DNA]</scope>
</reference>
<dbReference type="GO" id="GO:0043565">
    <property type="term" value="F:sequence-specific DNA binding"/>
    <property type="evidence" value="ECO:0007669"/>
    <property type="project" value="InterPro"/>
</dbReference>
<protein>
    <submittedName>
        <fullName evidence="6">Transcriptional activator NphR</fullName>
    </submittedName>
</protein>
<evidence type="ECO:0000256" key="3">
    <source>
        <dbReference type="ARBA" id="ARBA00023163"/>
    </source>
</evidence>
<evidence type="ECO:0000259" key="5">
    <source>
        <dbReference type="PROSITE" id="PS01124"/>
    </source>
</evidence>
<keyword evidence="1" id="KW-0805">Transcription regulation</keyword>
<feature type="region of interest" description="Disordered" evidence="4">
    <location>
        <begin position="98"/>
        <end position="163"/>
    </location>
</feature>
<sequence>MRVKDHILRNLSDPGLSPSDIAAAHFMSVRYLHKLFELERVTVGEWIRTQRLERCRRDLLRSPALGYGVAAVARRWDFVSPSHFSSAFRAAYGVTPREWQTNGLSGDGQNGGEDRQYGGEGEREGTPPPTGSLHGSSPTSPTMGASCPTPRPARPPSSPHSRP</sequence>
<feature type="domain" description="HTH araC/xylS-type" evidence="5">
    <location>
        <begin position="1"/>
        <end position="102"/>
    </location>
</feature>
<name>A0A2N9BJM4_STRCX</name>
<dbReference type="Proteomes" id="UP000235464">
    <property type="component" value="Chromosome I"/>
</dbReference>
<dbReference type="PANTHER" id="PTHR43280:SF31">
    <property type="entry name" value="TRANSCRIPTIONAL REGULATORY PROTEIN"/>
    <property type="match status" value="1"/>
</dbReference>
<proteinExistence type="predicted"/>
<evidence type="ECO:0000256" key="1">
    <source>
        <dbReference type="ARBA" id="ARBA00023015"/>
    </source>
</evidence>
<dbReference type="GO" id="GO:0003700">
    <property type="term" value="F:DNA-binding transcription factor activity"/>
    <property type="evidence" value="ECO:0007669"/>
    <property type="project" value="InterPro"/>
</dbReference>
<organism evidence="6 7">
    <name type="scientific">Streptomyces chartreusis NRRL 3882</name>
    <dbReference type="NCBI Taxonomy" id="1079985"/>
    <lineage>
        <taxon>Bacteria</taxon>
        <taxon>Bacillati</taxon>
        <taxon>Actinomycetota</taxon>
        <taxon>Actinomycetes</taxon>
        <taxon>Kitasatosporales</taxon>
        <taxon>Streptomycetaceae</taxon>
        <taxon>Streptomyces</taxon>
    </lineage>
</organism>